<evidence type="ECO:0000313" key="2">
    <source>
        <dbReference type="EMBL" id="KPX53582.1"/>
    </source>
</evidence>
<feature type="domain" description="ImpA N-terminal" evidence="1">
    <location>
        <begin position="37"/>
        <end position="150"/>
    </location>
</feature>
<gene>
    <name evidence="2" type="ORF">ALO53_04586</name>
</gene>
<dbReference type="NCBIfam" id="TIGR03363">
    <property type="entry name" value="VI_chp_8"/>
    <property type="match status" value="1"/>
</dbReference>
<dbReference type="PATRIC" id="fig|251724.3.peg.1110"/>
<dbReference type="Pfam" id="PF06812">
    <property type="entry name" value="ImpA_N"/>
    <property type="match status" value="1"/>
</dbReference>
<evidence type="ECO:0000313" key="3">
    <source>
        <dbReference type="Proteomes" id="UP000050469"/>
    </source>
</evidence>
<evidence type="ECO:0000259" key="1">
    <source>
        <dbReference type="Pfam" id="PF06812"/>
    </source>
</evidence>
<protein>
    <submittedName>
        <fullName evidence="2">ImpA</fullName>
    </submittedName>
</protein>
<name>A0A0P9WS55_PSEA0</name>
<dbReference type="InterPro" id="IPR017740">
    <property type="entry name" value="TssA-like"/>
</dbReference>
<reference evidence="2 3" key="1">
    <citation type="submission" date="2015-09" db="EMBL/GenBank/DDBJ databases">
        <title>Genome announcement of multiple Pseudomonas syringae strains.</title>
        <authorList>
            <person name="Thakur S."/>
            <person name="Wang P.W."/>
            <person name="Gong Y."/>
            <person name="Weir B.S."/>
            <person name="Guttman D.S."/>
        </authorList>
    </citation>
    <scope>NUCLEOTIDE SEQUENCE [LARGE SCALE GENOMIC DNA]</scope>
    <source>
        <strain evidence="2 3">ICMP7840</strain>
    </source>
</reference>
<dbReference type="PANTHER" id="PTHR37951:SF1">
    <property type="entry name" value="TYPE VI SECRETION SYSTEM COMPONENT TSSA1"/>
    <property type="match status" value="1"/>
</dbReference>
<dbReference type="InterPro" id="IPR010657">
    <property type="entry name" value="ImpA_N"/>
</dbReference>
<dbReference type="Proteomes" id="UP000050469">
    <property type="component" value="Unassembled WGS sequence"/>
</dbReference>
<proteinExistence type="predicted"/>
<dbReference type="EMBL" id="LJQO01000612">
    <property type="protein sequence ID" value="KPX53582.1"/>
    <property type="molecule type" value="Genomic_DNA"/>
</dbReference>
<dbReference type="AlphaFoldDB" id="A0A0P9WS55"/>
<organism evidence="2 3">
    <name type="scientific">Pseudomonas amygdali pv. photiniae</name>
    <dbReference type="NCBI Taxonomy" id="251724"/>
    <lineage>
        <taxon>Bacteria</taxon>
        <taxon>Pseudomonadati</taxon>
        <taxon>Pseudomonadota</taxon>
        <taxon>Gammaproteobacteria</taxon>
        <taxon>Pseudomonadales</taxon>
        <taxon>Pseudomonadaceae</taxon>
        <taxon>Pseudomonas</taxon>
        <taxon>Pseudomonas amygdali</taxon>
    </lineage>
</organism>
<comment type="caution">
    <text evidence="2">The sequence shown here is derived from an EMBL/GenBank/DDBJ whole genome shotgun (WGS) entry which is preliminary data.</text>
</comment>
<sequence>MYGRGGLLFSPLNAEPSMSDILEDLSLATLRTPIQGGAGEDLSFSSLFDQIKEARRADVDYLTQGDWQTDLKQADWEQVVQLASAGIAEQSKDLMLVAWLGEGLAHKYHFRGIRFALAVAQAMLEDFWDTLFPSLEDGTEERSARLGWLNTTLAEVVRTLPITQGQGYSLFKYDESRQVENLARQNSSAMNQALEEGKINAELFQRSVVLTDTDHLNRKYAEMSECLVACKQLQSTIDSVFERDVPSFLALNDVLTHARQLVERLLKDRGVEVAAPANQPKDEAEVEPVSERPVTRVDNPAASAPMRTVPLTRDEAFALLQGVAQFFKQTEPHSPVPYLVERAIKWGNMPLESWLSDVIKDGSVVDGIRDLLGTLPQRD</sequence>
<accession>A0A0P9WS55</accession>
<dbReference type="PANTHER" id="PTHR37951">
    <property type="entry name" value="CYTOPLASMIC PROTEIN-RELATED"/>
    <property type="match status" value="1"/>
</dbReference>